<name>A0A7J7M7M0_9MAGN</name>
<dbReference type="Gene3D" id="3.30.420.10">
    <property type="entry name" value="Ribonuclease H-like superfamily/Ribonuclease H"/>
    <property type="match status" value="1"/>
</dbReference>
<dbReference type="InterPro" id="IPR012337">
    <property type="entry name" value="RNaseH-like_sf"/>
</dbReference>
<reference evidence="2 3" key="1">
    <citation type="journal article" date="2020" name="IScience">
        <title>Genome Sequencing of the Endangered Kingdonia uniflora (Circaeasteraceae, Ranunculales) Reveals Potential Mechanisms of Evolutionary Specialization.</title>
        <authorList>
            <person name="Sun Y."/>
            <person name="Deng T."/>
            <person name="Zhang A."/>
            <person name="Moore M.J."/>
            <person name="Landis J.B."/>
            <person name="Lin N."/>
            <person name="Zhang H."/>
            <person name="Zhang X."/>
            <person name="Huang J."/>
            <person name="Zhang X."/>
            <person name="Sun H."/>
            <person name="Wang H."/>
        </authorList>
    </citation>
    <scope>NUCLEOTIDE SEQUENCE [LARGE SCALE GENOMIC DNA]</scope>
    <source>
        <strain evidence="2">TB1705</strain>
        <tissue evidence="2">Leaf</tissue>
    </source>
</reference>
<dbReference type="GO" id="GO:0003676">
    <property type="term" value="F:nucleic acid binding"/>
    <property type="evidence" value="ECO:0007669"/>
    <property type="project" value="InterPro"/>
</dbReference>
<sequence>MKASRLRYSRRLQLIQAYTRDKPDLSFRCKRSNSTSRLELKQLNSLYSGRARPTSYRSIIGHEAAQAEDSEEAEAISVIRGMEAGQHMGLDRVTILTDCQRLVQAYRDRSDDLSWGALSLAPVMLAIPAQFRDFHFDFTERACNFEAHFLASRGARSPPFVCSVPSEATMFVNSILPHS</sequence>
<evidence type="ECO:0000313" key="3">
    <source>
        <dbReference type="Proteomes" id="UP000541444"/>
    </source>
</evidence>
<gene>
    <name evidence="2" type="ORF">GIB67_020949</name>
</gene>
<protein>
    <recommendedName>
        <fullName evidence="1">RNase H type-1 domain-containing protein</fullName>
    </recommendedName>
</protein>
<dbReference type="GO" id="GO:0004523">
    <property type="term" value="F:RNA-DNA hybrid ribonuclease activity"/>
    <property type="evidence" value="ECO:0007669"/>
    <property type="project" value="InterPro"/>
</dbReference>
<feature type="domain" description="RNase H type-1" evidence="1">
    <location>
        <begin position="65"/>
        <end position="153"/>
    </location>
</feature>
<accession>A0A7J7M7M0</accession>
<organism evidence="2 3">
    <name type="scientific">Kingdonia uniflora</name>
    <dbReference type="NCBI Taxonomy" id="39325"/>
    <lineage>
        <taxon>Eukaryota</taxon>
        <taxon>Viridiplantae</taxon>
        <taxon>Streptophyta</taxon>
        <taxon>Embryophyta</taxon>
        <taxon>Tracheophyta</taxon>
        <taxon>Spermatophyta</taxon>
        <taxon>Magnoliopsida</taxon>
        <taxon>Ranunculales</taxon>
        <taxon>Circaeasteraceae</taxon>
        <taxon>Kingdonia</taxon>
    </lineage>
</organism>
<proteinExistence type="predicted"/>
<dbReference type="Pfam" id="PF13456">
    <property type="entry name" value="RVT_3"/>
    <property type="match status" value="1"/>
</dbReference>
<comment type="caution">
    <text evidence="2">The sequence shown here is derived from an EMBL/GenBank/DDBJ whole genome shotgun (WGS) entry which is preliminary data.</text>
</comment>
<dbReference type="AlphaFoldDB" id="A0A7J7M7M0"/>
<dbReference type="InterPro" id="IPR002156">
    <property type="entry name" value="RNaseH_domain"/>
</dbReference>
<keyword evidence="3" id="KW-1185">Reference proteome</keyword>
<dbReference type="InterPro" id="IPR036397">
    <property type="entry name" value="RNaseH_sf"/>
</dbReference>
<evidence type="ECO:0000313" key="2">
    <source>
        <dbReference type="EMBL" id="KAF6150866.1"/>
    </source>
</evidence>
<dbReference type="EMBL" id="JACGCM010001726">
    <property type="protein sequence ID" value="KAF6150866.1"/>
    <property type="molecule type" value="Genomic_DNA"/>
</dbReference>
<evidence type="ECO:0000259" key="1">
    <source>
        <dbReference type="Pfam" id="PF13456"/>
    </source>
</evidence>
<dbReference type="SUPFAM" id="SSF53098">
    <property type="entry name" value="Ribonuclease H-like"/>
    <property type="match status" value="1"/>
</dbReference>
<dbReference type="Proteomes" id="UP000541444">
    <property type="component" value="Unassembled WGS sequence"/>
</dbReference>